<evidence type="ECO:0000256" key="7">
    <source>
        <dbReference type="ARBA" id="ARBA00022776"/>
    </source>
</evidence>
<evidence type="ECO:0000256" key="8">
    <source>
        <dbReference type="ARBA" id="ARBA00022840"/>
    </source>
</evidence>
<evidence type="ECO:0000256" key="15">
    <source>
        <dbReference type="SAM" id="Coils"/>
    </source>
</evidence>
<evidence type="ECO:0000256" key="5">
    <source>
        <dbReference type="ARBA" id="ARBA00022701"/>
    </source>
</evidence>
<keyword evidence="8 14" id="KW-0067">ATP-binding</keyword>
<reference evidence="18" key="1">
    <citation type="submission" date="2015-07" db="EMBL/GenBank/DDBJ databases">
        <title>MeaNS - Measles Nucleotide Surveillance Program.</title>
        <authorList>
            <person name="Tran T."/>
            <person name="Druce J."/>
        </authorList>
    </citation>
    <scope>NUCLEOTIDE SEQUENCE</scope>
    <source>
        <strain evidence="18">UCB-OBI-ISO-001</strain>
        <tissue evidence="18">Gonad</tissue>
    </source>
</reference>
<dbReference type="CDD" id="cd01364">
    <property type="entry name" value="KISc_BimC_Eg5"/>
    <property type="match status" value="1"/>
</dbReference>
<dbReference type="Pfam" id="PF13931">
    <property type="entry name" value="Microtub_bind"/>
    <property type="match status" value="1"/>
</dbReference>
<accession>A0A0L8G864</accession>
<name>A0A0L8G864_OCTBM</name>
<evidence type="ECO:0000256" key="16">
    <source>
        <dbReference type="SAM" id="MobiDB-lite"/>
    </source>
</evidence>
<dbReference type="GO" id="GO:0051301">
    <property type="term" value="P:cell division"/>
    <property type="evidence" value="ECO:0007669"/>
    <property type="project" value="UniProtKB-KW"/>
</dbReference>
<dbReference type="Gene3D" id="3.40.850.10">
    <property type="entry name" value="Kinesin motor domain"/>
    <property type="match status" value="1"/>
</dbReference>
<dbReference type="PANTHER" id="PTHR47970:SF12">
    <property type="entry name" value="KINESIN FAMILY MEMBER 11"/>
    <property type="match status" value="1"/>
</dbReference>
<dbReference type="PRINTS" id="PR00380">
    <property type="entry name" value="KINESINHEAVY"/>
</dbReference>
<keyword evidence="10 14" id="KW-0505">Motor protein</keyword>
<keyword evidence="7" id="KW-0498">Mitosis</keyword>
<dbReference type="GO" id="GO:0008574">
    <property type="term" value="F:plus-end-directed microtubule motor activity"/>
    <property type="evidence" value="ECO:0007669"/>
    <property type="project" value="TreeGrafter"/>
</dbReference>
<keyword evidence="4" id="KW-0132">Cell division</keyword>
<evidence type="ECO:0000256" key="9">
    <source>
        <dbReference type="ARBA" id="ARBA00023054"/>
    </source>
</evidence>
<feature type="region of interest" description="Disordered" evidence="16">
    <location>
        <begin position="950"/>
        <end position="974"/>
    </location>
</feature>
<evidence type="ECO:0000256" key="10">
    <source>
        <dbReference type="ARBA" id="ARBA00023175"/>
    </source>
</evidence>
<dbReference type="InterPro" id="IPR047241">
    <property type="entry name" value="KIF11-like_kin_motor_dom"/>
</dbReference>
<evidence type="ECO:0000256" key="2">
    <source>
        <dbReference type="ARBA" id="ARBA00022490"/>
    </source>
</evidence>
<dbReference type="InterPro" id="IPR027417">
    <property type="entry name" value="P-loop_NTPase"/>
</dbReference>
<evidence type="ECO:0000256" key="1">
    <source>
        <dbReference type="ARBA" id="ARBA00004647"/>
    </source>
</evidence>
<feature type="coiled-coil region" evidence="15">
    <location>
        <begin position="355"/>
        <end position="454"/>
    </location>
</feature>
<dbReference type="GO" id="GO:0007018">
    <property type="term" value="P:microtubule-based movement"/>
    <property type="evidence" value="ECO:0007669"/>
    <property type="project" value="InterPro"/>
</dbReference>
<dbReference type="GO" id="GO:0090307">
    <property type="term" value="P:mitotic spindle assembly"/>
    <property type="evidence" value="ECO:0007669"/>
    <property type="project" value="TreeGrafter"/>
</dbReference>
<dbReference type="SMART" id="SM00129">
    <property type="entry name" value="KISc"/>
    <property type="match status" value="1"/>
</dbReference>
<dbReference type="GO" id="GO:0005524">
    <property type="term" value="F:ATP binding"/>
    <property type="evidence" value="ECO:0007669"/>
    <property type="project" value="UniProtKB-UniRule"/>
</dbReference>
<gene>
    <name evidence="18" type="ORF">OCBIM_22038430mg</name>
</gene>
<keyword evidence="11" id="KW-0206">Cytoskeleton</keyword>
<feature type="domain" description="Kinesin motor" evidence="17">
    <location>
        <begin position="10"/>
        <end position="346"/>
    </location>
</feature>
<dbReference type="InterPro" id="IPR001752">
    <property type="entry name" value="Kinesin_motor_dom"/>
</dbReference>
<dbReference type="InterPro" id="IPR025901">
    <property type="entry name" value="Kinesin-assoc_MT-bd_dom"/>
</dbReference>
<protein>
    <recommendedName>
        <fullName evidence="17">Kinesin motor domain-containing protein</fullName>
    </recommendedName>
</protein>
<dbReference type="GO" id="GO:0072686">
    <property type="term" value="C:mitotic spindle"/>
    <property type="evidence" value="ECO:0007669"/>
    <property type="project" value="TreeGrafter"/>
</dbReference>
<dbReference type="GO" id="GO:0005876">
    <property type="term" value="C:spindle microtubule"/>
    <property type="evidence" value="ECO:0007669"/>
    <property type="project" value="TreeGrafter"/>
</dbReference>
<feature type="binding site" evidence="14">
    <location>
        <begin position="96"/>
        <end position="103"/>
    </location>
    <ligand>
        <name>ATP</name>
        <dbReference type="ChEBI" id="CHEBI:30616"/>
    </ligand>
</feature>
<dbReference type="GO" id="GO:0005634">
    <property type="term" value="C:nucleus"/>
    <property type="evidence" value="ECO:0007669"/>
    <property type="project" value="TreeGrafter"/>
</dbReference>
<keyword evidence="12" id="KW-0131">Cell cycle</keyword>
<evidence type="ECO:0000313" key="18">
    <source>
        <dbReference type="EMBL" id="KOF73074.1"/>
    </source>
</evidence>
<dbReference type="InterPro" id="IPR019821">
    <property type="entry name" value="Kinesin_motor_CS"/>
</dbReference>
<evidence type="ECO:0000256" key="3">
    <source>
        <dbReference type="ARBA" id="ARBA00022553"/>
    </source>
</evidence>
<keyword evidence="9 15" id="KW-0175">Coiled coil</keyword>
<dbReference type="SUPFAM" id="SSF52540">
    <property type="entry name" value="P-loop containing nucleoside triphosphate hydrolases"/>
    <property type="match status" value="1"/>
</dbReference>
<keyword evidence="2" id="KW-0963">Cytoplasm</keyword>
<dbReference type="GO" id="GO:0000922">
    <property type="term" value="C:spindle pole"/>
    <property type="evidence" value="ECO:0007669"/>
    <property type="project" value="UniProtKB-SubCell"/>
</dbReference>
<comment type="similarity">
    <text evidence="13">Belongs to the TRAFAC class myosin-kinesin ATPase superfamily. Kinesin family. KIN-5/BimC subfamily.</text>
</comment>
<evidence type="ECO:0000256" key="4">
    <source>
        <dbReference type="ARBA" id="ARBA00022618"/>
    </source>
</evidence>
<dbReference type="FunFam" id="3.40.850.10:FF:000035">
    <property type="entry name" value="Kinesin-like protein KIF11"/>
    <property type="match status" value="1"/>
</dbReference>
<dbReference type="STRING" id="37653.A0A0L8G864"/>
<dbReference type="InterPro" id="IPR047149">
    <property type="entry name" value="KIF11-like"/>
</dbReference>
<dbReference type="GO" id="GO:0008017">
    <property type="term" value="F:microtubule binding"/>
    <property type="evidence" value="ECO:0007669"/>
    <property type="project" value="InterPro"/>
</dbReference>
<evidence type="ECO:0000256" key="12">
    <source>
        <dbReference type="ARBA" id="ARBA00023306"/>
    </source>
</evidence>
<dbReference type="GO" id="GO:0051231">
    <property type="term" value="P:spindle elongation"/>
    <property type="evidence" value="ECO:0007669"/>
    <property type="project" value="TreeGrafter"/>
</dbReference>
<evidence type="ECO:0000256" key="11">
    <source>
        <dbReference type="ARBA" id="ARBA00023212"/>
    </source>
</evidence>
<keyword evidence="3" id="KW-0597">Phosphoprotein</keyword>
<dbReference type="PANTHER" id="PTHR47970">
    <property type="entry name" value="KINESIN-LIKE PROTEIN KIF11"/>
    <property type="match status" value="1"/>
</dbReference>
<keyword evidence="6 14" id="KW-0547">Nucleotide-binding</keyword>
<dbReference type="OrthoDB" id="3176171at2759"/>
<proteinExistence type="inferred from homology"/>
<dbReference type="InterPro" id="IPR036961">
    <property type="entry name" value="Kinesin_motor_dom_sf"/>
</dbReference>
<dbReference type="PROSITE" id="PS00411">
    <property type="entry name" value="KINESIN_MOTOR_1"/>
    <property type="match status" value="1"/>
</dbReference>
<dbReference type="PROSITE" id="PS50067">
    <property type="entry name" value="KINESIN_MOTOR_2"/>
    <property type="match status" value="1"/>
</dbReference>
<dbReference type="EMBL" id="KQ423338">
    <property type="protein sequence ID" value="KOF73074.1"/>
    <property type="molecule type" value="Genomic_DNA"/>
</dbReference>
<dbReference type="AlphaFoldDB" id="A0A0L8G864"/>
<dbReference type="Pfam" id="PF00225">
    <property type="entry name" value="Kinesin"/>
    <property type="match status" value="1"/>
</dbReference>
<evidence type="ECO:0000256" key="13">
    <source>
        <dbReference type="ARBA" id="ARBA00034704"/>
    </source>
</evidence>
<sequence>MGPKKNGNQNIKVAVRCRPMTSQEKKSGSFAVVNISPEKKEVSVREKMGIVTQMKTFGFDYVFPPDAKQIDIYKAVVIPIIDEVLLGYNCTIFAYGQTGTGKTFTMEGERSEDVNCSWEDDPLAGVIPRSMNHIFDELKKQDVEFSIRVSFIELYNEELFDLLGNTSNLRMYEDPKRQGSLIIHGMEEITVNFKDEIYQILERGASRRQTASTLMNATSSRSHSVFSVTIHTKDTTITGEELLKTGKLYLVDLAGSENIGRSGAVDKRAREAGNINQSLLTLGRVITALVEHAPHVPYRESKLTRLLQDSLGGKTKTCIIATIAPSLCNVEETLSTLDYAHRAKNIQNRPEINQKLTKKALLKEYTNEIETLKKDLLAAREKNGIFLAEENYNSMVTKLAQQDTVVKEMEDRITALVEEKDKIQELFEKVDRQLEDTTETLNVTQNQLSDTMRNLTNKSNECDEQKFLVTEHMKTESELYSRAEKLLTTADDSTSDVYGLHAKLDRKKKVESCNSKQMTDFQQKFQASVEGMHQITDDMMGVVSKFHDNNTAQLNGLQEVLKTHSGSMLKSWFNVVENVKKHTDQMKSTKRNEFEETNSFLKETTTEVTKMQENSVDHLKAIDSELVSSLQSQMNAFQLIQTLRLQLKQQLEKQKSELEQFIQQLSKGLTAQLSSLSALVTDHVNWQQDQIQQMQQNIEESTSCNSNLEKYLTQAMDCIKLAQKERENSSGVNERISKLVTAQKENKRFENLQSEIKASQEYIGQQSDEVLGHTKLGIDSCIETVQKGILKQIGSKRVKHVPWHGHEVLAKFIDGIKEFVSSQVENEVDDAQQKCTTTKTAFNEHFQKASQNWDDCLSVVSEKLSSYQTDANTSINVLINQTEKLDSITVSAMEEATALTEGSNESTSTHLKSLLECGKSQFENMSQDVEILKVKLTSQQNDVDSFTAEFAHDSPTGETPKRRQFSYPNDLPQTEDHDELITQFRRSRKDQYLVVEKSSVENTPVTVKSNKSCTPSQVFIDAENSDNASETSFSSTSSDISKILESKENRSQKDVLSRPWPATWWHLKDEGTPRDIRWRIIEHLGPYINRSGRCKICIAVRTKLLKDYAKPYTLNSHKEVFSKCVDFKRYLLENGISAFVG</sequence>
<evidence type="ECO:0000256" key="14">
    <source>
        <dbReference type="PROSITE-ProRule" id="PRU00283"/>
    </source>
</evidence>
<organism evidence="18">
    <name type="scientific">Octopus bimaculoides</name>
    <name type="common">California two-spotted octopus</name>
    <dbReference type="NCBI Taxonomy" id="37653"/>
    <lineage>
        <taxon>Eukaryota</taxon>
        <taxon>Metazoa</taxon>
        <taxon>Spiralia</taxon>
        <taxon>Lophotrochozoa</taxon>
        <taxon>Mollusca</taxon>
        <taxon>Cephalopoda</taxon>
        <taxon>Coleoidea</taxon>
        <taxon>Octopodiformes</taxon>
        <taxon>Octopoda</taxon>
        <taxon>Incirrata</taxon>
        <taxon>Octopodidae</taxon>
        <taxon>Octopus</taxon>
    </lineage>
</organism>
<evidence type="ECO:0000256" key="6">
    <source>
        <dbReference type="ARBA" id="ARBA00022741"/>
    </source>
</evidence>
<keyword evidence="5" id="KW-0493">Microtubule</keyword>
<comment type="subcellular location">
    <subcellularLocation>
        <location evidence="1">Cytoplasm</location>
        <location evidence="1">Cytoskeleton</location>
        <location evidence="1">Spindle pole</location>
    </subcellularLocation>
</comment>
<evidence type="ECO:0000259" key="17">
    <source>
        <dbReference type="PROSITE" id="PS50067"/>
    </source>
</evidence>